<feature type="compositionally biased region" description="Low complexity" evidence="1">
    <location>
        <begin position="8"/>
        <end position="23"/>
    </location>
</feature>
<evidence type="ECO:0000256" key="1">
    <source>
        <dbReference type="SAM" id="MobiDB-lite"/>
    </source>
</evidence>
<dbReference type="Gene3D" id="1.10.10.1210">
    <property type="entry name" value="MAGE homology domain, winged helix WH2 motif"/>
    <property type="match status" value="1"/>
</dbReference>
<accession>A0AAV8W8X7</accession>
<evidence type="ECO:0000313" key="4">
    <source>
        <dbReference type="Proteomes" id="UP001159042"/>
    </source>
</evidence>
<dbReference type="InterPro" id="IPR041899">
    <property type="entry name" value="MAGE_WH2"/>
</dbReference>
<keyword evidence="4" id="KW-1185">Reference proteome</keyword>
<gene>
    <name evidence="3" type="ORF">NQ315_007673</name>
</gene>
<dbReference type="AlphaFoldDB" id="A0AAV8W8X7"/>
<dbReference type="PANTHER" id="PTHR11736">
    <property type="entry name" value="MELANOMA-ASSOCIATED ANTIGEN MAGE ANTIGEN"/>
    <property type="match status" value="1"/>
</dbReference>
<dbReference type="Proteomes" id="UP001159042">
    <property type="component" value="Unassembled WGS sequence"/>
</dbReference>
<protein>
    <recommendedName>
        <fullName evidence="2">MAGE domain-containing protein</fullName>
    </recommendedName>
</protein>
<sequence length="254" mass="29429">MSRKSKKLSQSQNLSQRSSTSTQQTLEETFGGLNINVEDQVNNLVRYIVNRAGSHLTIKQSEIKKNVIPKTGIKYQEIIERASEILKNVYGFNMIVSDPTANSTREYIISNALPYISEPAAGQHEEHPEDVHKILLLIILSHIFMSNDSVSEVSLYSFLKSLDIDVERRHVLFGNVKDYIHHTLKNKKYLKIEMDQMSKRVSFSWGVRAEKEISKHEILKFVCKMYKDRLPNNWVSQYKVAEEQGYENYKEGQE</sequence>
<evidence type="ECO:0000259" key="2">
    <source>
        <dbReference type="PROSITE" id="PS50838"/>
    </source>
</evidence>
<dbReference type="GO" id="GO:0005634">
    <property type="term" value="C:nucleus"/>
    <property type="evidence" value="ECO:0007669"/>
    <property type="project" value="TreeGrafter"/>
</dbReference>
<dbReference type="FunFam" id="1.10.10.1210:FF:000001">
    <property type="entry name" value="melanoma-associated antigen D1"/>
    <property type="match status" value="1"/>
</dbReference>
<comment type="caution">
    <text evidence="3">The sequence shown here is derived from an EMBL/GenBank/DDBJ whole genome shotgun (WGS) entry which is preliminary data.</text>
</comment>
<organism evidence="3 4">
    <name type="scientific">Exocentrus adspersus</name>
    <dbReference type="NCBI Taxonomy" id="1586481"/>
    <lineage>
        <taxon>Eukaryota</taxon>
        <taxon>Metazoa</taxon>
        <taxon>Ecdysozoa</taxon>
        <taxon>Arthropoda</taxon>
        <taxon>Hexapoda</taxon>
        <taxon>Insecta</taxon>
        <taxon>Pterygota</taxon>
        <taxon>Neoptera</taxon>
        <taxon>Endopterygota</taxon>
        <taxon>Coleoptera</taxon>
        <taxon>Polyphaga</taxon>
        <taxon>Cucujiformia</taxon>
        <taxon>Chrysomeloidea</taxon>
        <taxon>Cerambycidae</taxon>
        <taxon>Lamiinae</taxon>
        <taxon>Acanthocinini</taxon>
        <taxon>Exocentrus</taxon>
    </lineage>
</organism>
<evidence type="ECO:0000313" key="3">
    <source>
        <dbReference type="EMBL" id="KAJ8922641.1"/>
    </source>
</evidence>
<dbReference type="InterPro" id="IPR002190">
    <property type="entry name" value="MHD_dom"/>
</dbReference>
<dbReference type="PANTHER" id="PTHR11736:SF14">
    <property type="entry name" value="NSE3 HOMOLOG, SMC5-SMC6 COMPLEX COMPONENT"/>
    <property type="match status" value="1"/>
</dbReference>
<dbReference type="InterPro" id="IPR037445">
    <property type="entry name" value="MAGE"/>
</dbReference>
<dbReference type="Gene3D" id="1.10.10.1200">
    <property type="entry name" value="MAGE homology domain, winged helix WH1 motif"/>
    <property type="match status" value="1"/>
</dbReference>
<dbReference type="Pfam" id="PF01454">
    <property type="entry name" value="MAGE"/>
    <property type="match status" value="1"/>
</dbReference>
<dbReference type="SMART" id="SM01373">
    <property type="entry name" value="MAGE"/>
    <property type="match status" value="1"/>
</dbReference>
<dbReference type="EMBL" id="JANEYG010000006">
    <property type="protein sequence ID" value="KAJ8922641.1"/>
    <property type="molecule type" value="Genomic_DNA"/>
</dbReference>
<feature type="domain" description="MAGE" evidence="2">
    <location>
        <begin position="37"/>
        <end position="241"/>
    </location>
</feature>
<name>A0AAV8W8X7_9CUCU</name>
<reference evidence="3 4" key="1">
    <citation type="journal article" date="2023" name="Insect Mol. Biol.">
        <title>Genome sequencing provides insights into the evolution of gene families encoding plant cell wall-degrading enzymes in longhorned beetles.</title>
        <authorList>
            <person name="Shin N.R."/>
            <person name="Okamura Y."/>
            <person name="Kirsch R."/>
            <person name="Pauchet Y."/>
        </authorList>
    </citation>
    <scope>NUCLEOTIDE SEQUENCE [LARGE SCALE GENOMIC DNA]</scope>
    <source>
        <strain evidence="3">EAD_L_NR</strain>
    </source>
</reference>
<dbReference type="PROSITE" id="PS50838">
    <property type="entry name" value="MAGE"/>
    <property type="match status" value="1"/>
</dbReference>
<dbReference type="InterPro" id="IPR041898">
    <property type="entry name" value="MAGE_WH1"/>
</dbReference>
<proteinExistence type="predicted"/>
<feature type="region of interest" description="Disordered" evidence="1">
    <location>
        <begin position="1"/>
        <end position="23"/>
    </location>
</feature>